<dbReference type="Proteomes" id="UP000000759">
    <property type="component" value="Chromosome 18"/>
</dbReference>
<dbReference type="InterPro" id="IPR017937">
    <property type="entry name" value="Thioredoxin_CS"/>
</dbReference>
<dbReference type="Gene3D" id="3.40.30.10">
    <property type="entry name" value="Glutaredoxin"/>
    <property type="match status" value="2"/>
</dbReference>
<feature type="domain" description="Thioredoxin" evidence="1">
    <location>
        <begin position="159"/>
        <end position="312"/>
    </location>
</feature>
<dbReference type="HOGENOM" id="CLU_019626_2_0_1"/>
<dbReference type="GO" id="GO:0004791">
    <property type="term" value="F:thioredoxin-disulfide reductase (NADPH) activity"/>
    <property type="evidence" value="ECO:0007669"/>
    <property type="project" value="TreeGrafter"/>
</dbReference>
<dbReference type="InterPro" id="IPR013766">
    <property type="entry name" value="Thioredoxin_domain"/>
</dbReference>
<dbReference type="EMBL" id="CM000620">
    <property type="protein sequence ID" value="EEC45320.1"/>
    <property type="molecule type" value="Genomic_DNA"/>
</dbReference>
<dbReference type="PANTHER" id="PTHR46472:SF1">
    <property type="entry name" value="NUCLEOREDOXIN"/>
    <property type="match status" value="1"/>
</dbReference>
<accession>B7G7Z1</accession>
<dbReference type="RefSeq" id="XP_002183102.1">
    <property type="nucleotide sequence ID" value="XM_002183066.1"/>
</dbReference>
<feature type="domain" description="Thioredoxin" evidence="1">
    <location>
        <begin position="1"/>
        <end position="158"/>
    </location>
</feature>
<organism evidence="2 3">
    <name type="scientific">Phaeodactylum tricornutum (strain CCAP 1055/1)</name>
    <dbReference type="NCBI Taxonomy" id="556484"/>
    <lineage>
        <taxon>Eukaryota</taxon>
        <taxon>Sar</taxon>
        <taxon>Stramenopiles</taxon>
        <taxon>Ochrophyta</taxon>
        <taxon>Bacillariophyta</taxon>
        <taxon>Bacillariophyceae</taxon>
        <taxon>Bacillariophycidae</taxon>
        <taxon>Naviculales</taxon>
        <taxon>Phaeodactylaceae</taxon>
        <taxon>Phaeodactylum</taxon>
    </lineage>
</organism>
<dbReference type="InParanoid" id="B7G7Z1"/>
<dbReference type="PROSITE" id="PS00194">
    <property type="entry name" value="THIOREDOXIN_1"/>
    <property type="match status" value="2"/>
</dbReference>
<dbReference type="OrthoDB" id="409136at2759"/>
<dbReference type="InterPro" id="IPR012336">
    <property type="entry name" value="Thioredoxin-like_fold"/>
</dbReference>
<name>B7G7Z1_PHATC</name>
<protein>
    <recommendedName>
        <fullName evidence="1">Thioredoxin domain-containing protein</fullName>
    </recommendedName>
</protein>
<gene>
    <name evidence="2" type="ORF">PHATRDRAFT_48643</name>
</gene>
<dbReference type="AlphaFoldDB" id="B7G7Z1"/>
<dbReference type="PROSITE" id="PS51352">
    <property type="entry name" value="THIOREDOXIN_2"/>
    <property type="match status" value="2"/>
</dbReference>
<dbReference type="PaxDb" id="2850-Phatr48643"/>
<keyword evidence="3" id="KW-1185">Reference proteome</keyword>
<dbReference type="SUPFAM" id="SSF52833">
    <property type="entry name" value="Thioredoxin-like"/>
    <property type="match status" value="2"/>
</dbReference>
<dbReference type="Pfam" id="PF13905">
    <property type="entry name" value="Thioredoxin_8"/>
    <property type="match status" value="2"/>
</dbReference>
<sequence length="415" mass="46184">MAGNDGLIKSFGEGCQLWSATLQQTQPASDVISDKVVLLYFSAHWCGPCRRFTPALASLYKSLKARNEDFEVVFCSMDRTAAEYRSYTDEMPWWSLPHKSPALGKLANLYGAVGIPHLVVLEKDGSVLHSDGIGEVSVDPEGKNFPWRPKKLVELLPASYIGQDKSEHSISDLNDKYLMLYFSAHWCPPCKQFTPKLSQAYTALKEHRDNFELLFVSSDHDQSSFDEYFAEMTFGAIPFAAREAKAAISSKLQVRGIPTLMIFGPCPADGGDRPLINGYIRGVIEQGDYISEFPYVPKAYGDLNKTTDNINNYKCVIVFHEAGDDEEHGEIQEALKGASDAYVGRGELKFYWAFAITGLSKTVREALEIGPIGDAPVMIVLDIPNQGSFYVSEAPEITTTNILRFVQYPGERKQL</sequence>
<dbReference type="GO" id="GO:0030178">
    <property type="term" value="P:negative regulation of Wnt signaling pathway"/>
    <property type="evidence" value="ECO:0007669"/>
    <property type="project" value="TreeGrafter"/>
</dbReference>
<dbReference type="PANTHER" id="PTHR46472">
    <property type="entry name" value="NUCLEOREDOXIN"/>
    <property type="match status" value="1"/>
</dbReference>
<dbReference type="GO" id="GO:0005634">
    <property type="term" value="C:nucleus"/>
    <property type="evidence" value="ECO:0007669"/>
    <property type="project" value="TreeGrafter"/>
</dbReference>
<dbReference type="InterPro" id="IPR036249">
    <property type="entry name" value="Thioredoxin-like_sf"/>
</dbReference>
<dbReference type="eggNOG" id="KOG2501">
    <property type="taxonomic scope" value="Eukaryota"/>
</dbReference>
<dbReference type="KEGG" id="pti:PHATRDRAFT_48643"/>
<reference evidence="3" key="2">
    <citation type="submission" date="2008-08" db="EMBL/GenBank/DDBJ databases">
        <authorList>
            <consortium name="Diatom Consortium"/>
            <person name="Grigoriev I."/>
            <person name="Grimwood J."/>
            <person name="Kuo A."/>
            <person name="Otillar R.P."/>
            <person name="Salamov A."/>
            <person name="Detter J.C."/>
            <person name="Lindquist E."/>
            <person name="Shapiro H."/>
            <person name="Lucas S."/>
            <person name="Glavina del Rio T."/>
            <person name="Pitluck S."/>
            <person name="Rokhsar D."/>
            <person name="Bowler C."/>
        </authorList>
    </citation>
    <scope>GENOME REANNOTATION</scope>
    <source>
        <strain evidence="3">CCAP 1055/1</strain>
    </source>
</reference>
<dbReference type="CDD" id="cd02964">
    <property type="entry name" value="TryX_like_family"/>
    <property type="match status" value="1"/>
</dbReference>
<proteinExistence type="predicted"/>
<evidence type="ECO:0000259" key="1">
    <source>
        <dbReference type="PROSITE" id="PS51352"/>
    </source>
</evidence>
<reference evidence="2 3" key="1">
    <citation type="journal article" date="2008" name="Nature">
        <title>The Phaeodactylum genome reveals the evolutionary history of diatom genomes.</title>
        <authorList>
            <person name="Bowler C."/>
            <person name="Allen A.E."/>
            <person name="Badger J.H."/>
            <person name="Grimwood J."/>
            <person name="Jabbari K."/>
            <person name="Kuo A."/>
            <person name="Maheswari U."/>
            <person name="Martens C."/>
            <person name="Maumus F."/>
            <person name="Otillar R.P."/>
            <person name="Rayko E."/>
            <person name="Salamov A."/>
            <person name="Vandepoele K."/>
            <person name="Beszteri B."/>
            <person name="Gruber A."/>
            <person name="Heijde M."/>
            <person name="Katinka M."/>
            <person name="Mock T."/>
            <person name="Valentin K."/>
            <person name="Verret F."/>
            <person name="Berges J.A."/>
            <person name="Brownlee C."/>
            <person name="Cadoret J.P."/>
            <person name="Chiovitti A."/>
            <person name="Choi C.J."/>
            <person name="Coesel S."/>
            <person name="De Martino A."/>
            <person name="Detter J.C."/>
            <person name="Durkin C."/>
            <person name="Falciatore A."/>
            <person name="Fournet J."/>
            <person name="Haruta M."/>
            <person name="Huysman M.J."/>
            <person name="Jenkins B.D."/>
            <person name="Jiroutova K."/>
            <person name="Jorgensen R.E."/>
            <person name="Joubert Y."/>
            <person name="Kaplan A."/>
            <person name="Kroger N."/>
            <person name="Kroth P.G."/>
            <person name="La Roche J."/>
            <person name="Lindquist E."/>
            <person name="Lommer M."/>
            <person name="Martin-Jezequel V."/>
            <person name="Lopez P.J."/>
            <person name="Lucas S."/>
            <person name="Mangogna M."/>
            <person name="McGinnis K."/>
            <person name="Medlin L.K."/>
            <person name="Montsant A."/>
            <person name="Oudot-Le Secq M.P."/>
            <person name="Napoli C."/>
            <person name="Obornik M."/>
            <person name="Parker M.S."/>
            <person name="Petit J.L."/>
            <person name="Porcel B.M."/>
            <person name="Poulsen N."/>
            <person name="Robison M."/>
            <person name="Rychlewski L."/>
            <person name="Rynearson T.A."/>
            <person name="Schmutz J."/>
            <person name="Shapiro H."/>
            <person name="Siaut M."/>
            <person name="Stanley M."/>
            <person name="Sussman M.R."/>
            <person name="Taylor A.R."/>
            <person name="Vardi A."/>
            <person name="von Dassow P."/>
            <person name="Vyverman W."/>
            <person name="Willis A."/>
            <person name="Wyrwicz L.S."/>
            <person name="Rokhsar D.S."/>
            <person name="Weissenbach J."/>
            <person name="Armbrust E.V."/>
            <person name="Green B.R."/>
            <person name="Van de Peer Y."/>
            <person name="Grigoriev I.V."/>
        </authorList>
    </citation>
    <scope>NUCLEOTIDE SEQUENCE [LARGE SCALE GENOMIC DNA]</scope>
    <source>
        <strain evidence="2 3">CCAP 1055/1</strain>
    </source>
</reference>
<dbReference type="GO" id="GO:0031397">
    <property type="term" value="P:negative regulation of protein ubiquitination"/>
    <property type="evidence" value="ECO:0007669"/>
    <property type="project" value="TreeGrafter"/>
</dbReference>
<evidence type="ECO:0000313" key="3">
    <source>
        <dbReference type="Proteomes" id="UP000000759"/>
    </source>
</evidence>
<evidence type="ECO:0000313" key="2">
    <source>
        <dbReference type="EMBL" id="EEC45320.1"/>
    </source>
</evidence>
<dbReference type="GeneID" id="7194841"/>